<dbReference type="Pfam" id="PF05795">
    <property type="entry name" value="Plasmodium_Vir"/>
    <property type="match status" value="1"/>
</dbReference>
<organism evidence="2 3">
    <name type="scientific">Plasmodium ovale curtisi</name>
    <dbReference type="NCBI Taxonomy" id="864141"/>
    <lineage>
        <taxon>Eukaryota</taxon>
        <taxon>Sar</taxon>
        <taxon>Alveolata</taxon>
        <taxon>Apicomplexa</taxon>
        <taxon>Aconoidasida</taxon>
        <taxon>Haemosporida</taxon>
        <taxon>Plasmodiidae</taxon>
        <taxon>Plasmodium</taxon>
        <taxon>Plasmodium (Plasmodium)</taxon>
    </lineage>
</organism>
<evidence type="ECO:0000313" key="2">
    <source>
        <dbReference type="EMBL" id="SBS93646.1"/>
    </source>
</evidence>
<gene>
    <name evidence="2" type="ORF">POVCU2_0082730</name>
</gene>
<dbReference type="AlphaFoldDB" id="A0A1A8WQQ1"/>
<protein>
    <submittedName>
        <fullName evidence="2">PIR Superfamily Protein</fullName>
    </submittedName>
</protein>
<reference evidence="3" key="1">
    <citation type="submission" date="2016-05" db="EMBL/GenBank/DDBJ databases">
        <authorList>
            <person name="Naeem Raeece"/>
        </authorList>
    </citation>
    <scope>NUCLEOTIDE SEQUENCE [LARGE SCALE GENOMIC DNA]</scope>
</reference>
<dbReference type="InterPro" id="IPR008780">
    <property type="entry name" value="Plasmodium_Vir"/>
</dbReference>
<evidence type="ECO:0000313" key="3">
    <source>
        <dbReference type="Proteomes" id="UP000078560"/>
    </source>
</evidence>
<sequence>METQEDPDLNELPSNVTYYKFNTVSIDYTKDDNEFWKTFITKHPMNKLSIFPALAKGFYYVSKMKQRDTSYDERWNYLYFWAGLKVLETSESSFEDLMRLLDFVKKMNSDGATYDKDMLKLNVHKFKDLKKIYEYLENYVSINLKIGYPNAPCTKGYRDYVTNTHALYIREKGICQHNYKDEYCRLLNSFIDKHAKTFKAQLTCTGTKPIKPPSEAVGQRHVGDHGSALLQYGAREPGEEASLLLSGRGQDSDDKEIFAGEESSPSGSTSTLSTVFPLLGTSSLLFFFVKFTPLGSRLYNNIFRKQIIENNGEEQEILQNSHEYSHGNIEDNTHHIAYHSM</sequence>
<dbReference type="EMBL" id="FLQU01001588">
    <property type="protein sequence ID" value="SBS93646.1"/>
    <property type="molecule type" value="Genomic_DNA"/>
</dbReference>
<feature type="region of interest" description="Disordered" evidence="1">
    <location>
        <begin position="245"/>
        <end position="271"/>
    </location>
</feature>
<accession>A0A1A8WQQ1</accession>
<dbReference type="Proteomes" id="UP000078560">
    <property type="component" value="Unassembled WGS sequence"/>
</dbReference>
<evidence type="ECO:0000256" key="1">
    <source>
        <dbReference type="SAM" id="MobiDB-lite"/>
    </source>
</evidence>
<name>A0A1A8WQQ1_PLAOA</name>
<proteinExistence type="predicted"/>